<dbReference type="PANTHER" id="PTHR43684">
    <property type="match status" value="1"/>
</dbReference>
<dbReference type="SUPFAM" id="SSF52096">
    <property type="entry name" value="ClpP/crotonase"/>
    <property type="match status" value="1"/>
</dbReference>
<dbReference type="InterPro" id="IPR014748">
    <property type="entry name" value="Enoyl-CoA_hydra_C"/>
</dbReference>
<dbReference type="InterPro" id="IPR001753">
    <property type="entry name" value="Enoyl-CoA_hydra/iso"/>
</dbReference>
<dbReference type="OrthoDB" id="9777711at2"/>
<accession>A0A2S8B219</accession>
<dbReference type="Gene3D" id="1.10.12.10">
    <property type="entry name" value="Lyase 2-enoyl-coa Hydratase, Chain A, domain 2"/>
    <property type="match status" value="1"/>
</dbReference>
<dbReference type="EMBL" id="PHFW01000003">
    <property type="protein sequence ID" value="PQM26309.1"/>
    <property type="molecule type" value="Genomic_DNA"/>
</dbReference>
<evidence type="ECO:0000313" key="2">
    <source>
        <dbReference type="EMBL" id="PQM26309.1"/>
    </source>
</evidence>
<reference evidence="3" key="1">
    <citation type="submission" date="2017-11" db="EMBL/GenBank/DDBJ databases">
        <title>The complete genome sequence of Sphingopyxis pomeranensis sp. nov. strain WS5A3p.</title>
        <authorList>
            <person name="Kaminski M.A."/>
        </authorList>
    </citation>
    <scope>NUCLEOTIDE SEQUENCE [LARGE SCALE GENOMIC DNA]</scope>
    <source>
        <strain evidence="3">WS5A3p</strain>
    </source>
</reference>
<gene>
    <name evidence="2" type="ORF">CVO77_14715</name>
</gene>
<keyword evidence="3" id="KW-1185">Reference proteome</keyword>
<comment type="caution">
    <text evidence="2">The sequence shown here is derived from an EMBL/GenBank/DDBJ whole genome shotgun (WGS) entry which is preliminary data.</text>
</comment>
<evidence type="ECO:0000313" key="3">
    <source>
        <dbReference type="Proteomes" id="UP000238954"/>
    </source>
</evidence>
<dbReference type="PANTHER" id="PTHR43684:SF4">
    <property type="entry name" value="ENOYL-COA HYDRATASE_ISOMERASE FAMILY PROTEIN (AFU_ORTHOLOGUE AFUA_1G01890)"/>
    <property type="match status" value="1"/>
</dbReference>
<sequence>MDYSTILVRQEGATCIITLNRPERLNAHIPQLGQDLKNAVRAADDDDSVRAIIITGAGRAFCAGQDLDGGADVFRREGVPTGEEFATRDHEFLAAFLDCKKVIIGAINGPAVGAGSTMLLPMDFRIASTSARFGFVFVKLGIVPESGTAWFLPRLVGDGWTRRWCLTGRVFGADEALEAGFIDKLVEPDQLMAEALALAEEIAANTSPVAVAVTRQMLWHCPQMDNVRDLFALELELFADLSQGPDISEGVTAFLEKRPPRFTSSPATGMPATYPWWSGARARR</sequence>
<evidence type="ECO:0000256" key="1">
    <source>
        <dbReference type="ARBA" id="ARBA00005254"/>
    </source>
</evidence>
<proteinExistence type="inferred from homology"/>
<dbReference type="GO" id="GO:0004300">
    <property type="term" value="F:enoyl-CoA hydratase activity"/>
    <property type="evidence" value="ECO:0007669"/>
    <property type="project" value="UniProtKB-EC"/>
</dbReference>
<organism evidence="2 3">
    <name type="scientific">Sphingopyxis lindanitolerans</name>
    <dbReference type="NCBI Taxonomy" id="2054227"/>
    <lineage>
        <taxon>Bacteria</taxon>
        <taxon>Pseudomonadati</taxon>
        <taxon>Pseudomonadota</taxon>
        <taxon>Alphaproteobacteria</taxon>
        <taxon>Sphingomonadales</taxon>
        <taxon>Sphingomonadaceae</taxon>
        <taxon>Sphingopyxis</taxon>
    </lineage>
</organism>
<dbReference type="InterPro" id="IPR051053">
    <property type="entry name" value="ECH/Chromodomain_protein"/>
</dbReference>
<dbReference type="RefSeq" id="WP_105999686.1">
    <property type="nucleotide sequence ID" value="NZ_CM009578.1"/>
</dbReference>
<name>A0A2S8B219_9SPHN</name>
<dbReference type="EC" id="4.2.1.17" evidence="2"/>
<dbReference type="Gene3D" id="3.90.226.10">
    <property type="entry name" value="2-enoyl-CoA Hydratase, Chain A, domain 1"/>
    <property type="match status" value="1"/>
</dbReference>
<dbReference type="AlphaFoldDB" id="A0A2S8B219"/>
<keyword evidence="2" id="KW-0456">Lyase</keyword>
<dbReference type="CDD" id="cd06558">
    <property type="entry name" value="crotonase-like"/>
    <property type="match status" value="1"/>
</dbReference>
<protein>
    <submittedName>
        <fullName evidence="2">Enoyl-CoA hydratase</fullName>
        <ecNumber evidence="2">4.2.1.17</ecNumber>
    </submittedName>
</protein>
<dbReference type="Proteomes" id="UP000238954">
    <property type="component" value="Chromosome"/>
</dbReference>
<dbReference type="InterPro" id="IPR029045">
    <property type="entry name" value="ClpP/crotonase-like_dom_sf"/>
</dbReference>
<comment type="similarity">
    <text evidence="1">Belongs to the enoyl-CoA hydratase/isomerase family.</text>
</comment>
<dbReference type="Pfam" id="PF00378">
    <property type="entry name" value="ECH_1"/>
    <property type="match status" value="1"/>
</dbReference>